<name>A0ABQ5EAT2_9ASTR</name>
<proteinExistence type="predicted"/>
<comment type="caution">
    <text evidence="1">The sequence shown here is derived from an EMBL/GenBank/DDBJ whole genome shotgun (WGS) entry which is preliminary data.</text>
</comment>
<dbReference type="EMBL" id="BQNB010016115">
    <property type="protein sequence ID" value="GJT47994.1"/>
    <property type="molecule type" value="Genomic_DNA"/>
</dbReference>
<keyword evidence="2" id="KW-1185">Reference proteome</keyword>
<accession>A0ABQ5EAT2</accession>
<evidence type="ECO:0000313" key="2">
    <source>
        <dbReference type="Proteomes" id="UP001151760"/>
    </source>
</evidence>
<protein>
    <submittedName>
        <fullName evidence="1">Uncharacterized protein</fullName>
    </submittedName>
</protein>
<sequence>MGKIKRGAFATSDAGPDQDNSCSKILEIIQRHADMYRMKFYRECSGGRVFRVCSLSVEGCRFQEYTFMEDDTTELPVDFVALLIHFASINHFQQLKPLNSCEKESEEGGRGLWRGDERRKWEEGEGGKVRRGEKLGRLRSIWRTERREWGEQGTKRLELASPHGSWRDIIDRLLIGQNLRPAELSVTCSFEFVARRFSLSHIFFILQCLYSHHFESKALSENNQVSEDVLMIEELWLMRNTAVRANSG</sequence>
<gene>
    <name evidence="1" type="ORF">Tco_0974151</name>
</gene>
<evidence type="ECO:0000313" key="1">
    <source>
        <dbReference type="EMBL" id="GJT47994.1"/>
    </source>
</evidence>
<reference evidence="1" key="2">
    <citation type="submission" date="2022-01" db="EMBL/GenBank/DDBJ databases">
        <authorList>
            <person name="Yamashiro T."/>
            <person name="Shiraishi A."/>
            <person name="Satake H."/>
            <person name="Nakayama K."/>
        </authorList>
    </citation>
    <scope>NUCLEOTIDE SEQUENCE</scope>
</reference>
<reference evidence="1" key="1">
    <citation type="journal article" date="2022" name="Int. J. Mol. Sci.">
        <title>Draft Genome of Tanacetum Coccineum: Genomic Comparison of Closely Related Tanacetum-Family Plants.</title>
        <authorList>
            <person name="Yamashiro T."/>
            <person name="Shiraishi A."/>
            <person name="Nakayama K."/>
            <person name="Satake H."/>
        </authorList>
    </citation>
    <scope>NUCLEOTIDE SEQUENCE</scope>
</reference>
<dbReference type="Proteomes" id="UP001151760">
    <property type="component" value="Unassembled WGS sequence"/>
</dbReference>
<organism evidence="1 2">
    <name type="scientific">Tanacetum coccineum</name>
    <dbReference type="NCBI Taxonomy" id="301880"/>
    <lineage>
        <taxon>Eukaryota</taxon>
        <taxon>Viridiplantae</taxon>
        <taxon>Streptophyta</taxon>
        <taxon>Embryophyta</taxon>
        <taxon>Tracheophyta</taxon>
        <taxon>Spermatophyta</taxon>
        <taxon>Magnoliopsida</taxon>
        <taxon>eudicotyledons</taxon>
        <taxon>Gunneridae</taxon>
        <taxon>Pentapetalae</taxon>
        <taxon>asterids</taxon>
        <taxon>campanulids</taxon>
        <taxon>Asterales</taxon>
        <taxon>Asteraceae</taxon>
        <taxon>Asteroideae</taxon>
        <taxon>Anthemideae</taxon>
        <taxon>Anthemidinae</taxon>
        <taxon>Tanacetum</taxon>
    </lineage>
</organism>